<keyword evidence="5 6" id="KW-0694">RNA-binding</keyword>
<dbReference type="PANTHER" id="PTHR22807:SF61">
    <property type="entry name" value="NOL1_NOP2_SUN FAMILY PROTEIN _ ANTITERMINATION NUSB DOMAIN-CONTAINING PROTEIN"/>
    <property type="match status" value="1"/>
</dbReference>
<evidence type="ECO:0000313" key="9">
    <source>
        <dbReference type="Proteomes" id="UP000642488"/>
    </source>
</evidence>
<comment type="caution">
    <text evidence="6">Lacks conserved residue(s) required for the propagation of feature annotation.</text>
</comment>
<dbReference type="Pfam" id="PF01029">
    <property type="entry name" value="NusB"/>
    <property type="match status" value="1"/>
</dbReference>
<accession>A0A934IJL5</accession>
<evidence type="ECO:0000256" key="6">
    <source>
        <dbReference type="PROSITE-ProRule" id="PRU01023"/>
    </source>
</evidence>
<feature type="binding site" evidence="6">
    <location>
        <position position="299"/>
    </location>
    <ligand>
        <name>S-adenosyl-L-methionine</name>
        <dbReference type="ChEBI" id="CHEBI:59789"/>
    </ligand>
</feature>
<dbReference type="InterPro" id="IPR018314">
    <property type="entry name" value="RsmB/NOL1/NOP2-like_CS"/>
</dbReference>
<dbReference type="PANTHER" id="PTHR22807">
    <property type="entry name" value="NOP2 YEAST -RELATED NOL1/NOP2/FMU SUN DOMAIN-CONTAINING"/>
    <property type="match status" value="1"/>
</dbReference>
<feature type="binding site" evidence="6">
    <location>
        <position position="258"/>
    </location>
    <ligand>
        <name>S-adenosyl-L-methionine</name>
        <dbReference type="ChEBI" id="CHEBI:59789"/>
    </ligand>
</feature>
<dbReference type="SUPFAM" id="SSF53335">
    <property type="entry name" value="S-adenosyl-L-methionine-dependent methyltransferases"/>
    <property type="match status" value="1"/>
</dbReference>
<keyword evidence="2 6" id="KW-0489">Methyltransferase</keyword>
<dbReference type="GO" id="GO:0008173">
    <property type="term" value="F:RNA methyltransferase activity"/>
    <property type="evidence" value="ECO:0007669"/>
    <property type="project" value="InterPro"/>
</dbReference>
<evidence type="ECO:0000256" key="5">
    <source>
        <dbReference type="ARBA" id="ARBA00022884"/>
    </source>
</evidence>
<feature type="active site" description="Nucleophile" evidence="6">
    <location>
        <position position="352"/>
    </location>
</feature>
<keyword evidence="3 6" id="KW-0808">Transferase</keyword>
<evidence type="ECO:0000256" key="4">
    <source>
        <dbReference type="ARBA" id="ARBA00022691"/>
    </source>
</evidence>
<dbReference type="GO" id="GO:0001510">
    <property type="term" value="P:RNA methylation"/>
    <property type="evidence" value="ECO:0007669"/>
    <property type="project" value="InterPro"/>
</dbReference>
<keyword evidence="9" id="KW-1185">Reference proteome</keyword>
<dbReference type="Gene3D" id="3.40.50.150">
    <property type="entry name" value="Vaccinia Virus protein VP39"/>
    <property type="match status" value="1"/>
</dbReference>
<dbReference type="Pfam" id="PF01189">
    <property type="entry name" value="Methyltr_RsmB-F"/>
    <property type="match status" value="1"/>
</dbReference>
<dbReference type="InterPro" id="IPR035926">
    <property type="entry name" value="NusB-like_sf"/>
</dbReference>
<dbReference type="CDD" id="cd02440">
    <property type="entry name" value="AdoMet_MTases"/>
    <property type="match status" value="1"/>
</dbReference>
<reference evidence="8" key="1">
    <citation type="submission" date="2020-12" db="EMBL/GenBank/DDBJ databases">
        <title>Bacterial taxonomy.</title>
        <authorList>
            <person name="Pan X."/>
        </authorList>
    </citation>
    <scope>NUCLEOTIDE SEQUENCE</scope>
    <source>
        <strain evidence="8">KCTC 52957</strain>
    </source>
</reference>
<dbReference type="InterPro" id="IPR006027">
    <property type="entry name" value="NusB_RsmB_TIM44"/>
</dbReference>
<evidence type="ECO:0000256" key="1">
    <source>
        <dbReference type="ARBA" id="ARBA00007494"/>
    </source>
</evidence>
<name>A0A934IJL5_9RHOB</name>
<dbReference type="GO" id="GO:0006355">
    <property type="term" value="P:regulation of DNA-templated transcription"/>
    <property type="evidence" value="ECO:0007669"/>
    <property type="project" value="InterPro"/>
</dbReference>
<dbReference type="EMBL" id="JAEKPD010000016">
    <property type="protein sequence ID" value="MBJ3764128.1"/>
    <property type="molecule type" value="Genomic_DNA"/>
</dbReference>
<dbReference type="InterPro" id="IPR023267">
    <property type="entry name" value="RCMT"/>
</dbReference>
<evidence type="ECO:0000256" key="3">
    <source>
        <dbReference type="ARBA" id="ARBA00022679"/>
    </source>
</evidence>
<keyword evidence="4 6" id="KW-0949">S-adenosyl-L-methionine</keyword>
<dbReference type="Gene3D" id="1.10.940.10">
    <property type="entry name" value="NusB-like"/>
    <property type="match status" value="1"/>
</dbReference>
<dbReference type="RefSeq" id="WP_198917323.1">
    <property type="nucleotide sequence ID" value="NZ_JAEKPD010000016.1"/>
</dbReference>
<dbReference type="SUPFAM" id="SSF48013">
    <property type="entry name" value="NusB-like"/>
    <property type="match status" value="1"/>
</dbReference>
<protein>
    <submittedName>
        <fullName evidence="8">RsmB/NOP family class I SAM-dependent RNA methyltransferase</fullName>
    </submittedName>
</protein>
<dbReference type="InterPro" id="IPR029063">
    <property type="entry name" value="SAM-dependent_MTases_sf"/>
</dbReference>
<evidence type="ECO:0000256" key="2">
    <source>
        <dbReference type="ARBA" id="ARBA00022603"/>
    </source>
</evidence>
<feature type="domain" description="SAM-dependent MTase RsmB/NOP-type" evidence="7">
    <location>
        <begin position="129"/>
        <end position="419"/>
    </location>
</feature>
<sequence>MSDLDPARVAALALLGDVLEGQRLLSEVLGPRLDALAPPDRARAQRLAVGTLRWMDRADRALGPFVRMKPWPEIHNILRLAIFEIYEGGTPAHAAVAAAVDLARATDRGAGQAGMVNGVLRNVERAGGWQALPLPRLPKWLRKPLLKTYGKEVVAAMEAAFADGAPVDLSVKDDPAGWAERLGGTVLPTGSVRLDMPGQISALPGFADGAWWVQDAAAAVPARALGDVAGARVLDMCAAPGGKTLQLAAAGAQVTALDLSEARMARVGENLARCGLAAEIVVADALDYAAAPFDAVLLDAPCSATGTLRRHPDLPRAKAAQDFAPLIALQARLLDRALTLVKPGGRVVFCTCSLLPEEGEAQVDAALARHPGLVLDRDALQVDGIDPAWIGAQGLRLRPDYWADAGGMDGFFVAAFRAP</sequence>
<gene>
    <name evidence="8" type="ORF">ILP92_15360</name>
</gene>
<dbReference type="InterPro" id="IPR049560">
    <property type="entry name" value="MeTrfase_RsmB-F_NOP2_cat"/>
</dbReference>
<organism evidence="8 9">
    <name type="scientific">Palleronia pontilimi</name>
    <dbReference type="NCBI Taxonomy" id="1964209"/>
    <lineage>
        <taxon>Bacteria</taxon>
        <taxon>Pseudomonadati</taxon>
        <taxon>Pseudomonadota</taxon>
        <taxon>Alphaproteobacteria</taxon>
        <taxon>Rhodobacterales</taxon>
        <taxon>Roseobacteraceae</taxon>
        <taxon>Palleronia</taxon>
    </lineage>
</organism>
<dbReference type="PRINTS" id="PR02008">
    <property type="entry name" value="RCMTFAMILY"/>
</dbReference>
<dbReference type="InterPro" id="IPR001678">
    <property type="entry name" value="MeTrfase_RsmB-F_NOP2_dom"/>
</dbReference>
<feature type="binding site" evidence="6">
    <location>
        <begin position="237"/>
        <end position="243"/>
    </location>
    <ligand>
        <name>S-adenosyl-L-methionine</name>
        <dbReference type="ChEBI" id="CHEBI:59789"/>
    </ligand>
</feature>
<evidence type="ECO:0000259" key="7">
    <source>
        <dbReference type="PROSITE" id="PS51686"/>
    </source>
</evidence>
<dbReference type="AlphaFoldDB" id="A0A934IJL5"/>
<evidence type="ECO:0000313" key="8">
    <source>
        <dbReference type="EMBL" id="MBJ3764128.1"/>
    </source>
</evidence>
<dbReference type="PROSITE" id="PS01153">
    <property type="entry name" value="NOL1_NOP2_SUN"/>
    <property type="match status" value="1"/>
</dbReference>
<dbReference type="Proteomes" id="UP000642488">
    <property type="component" value="Unassembled WGS sequence"/>
</dbReference>
<proteinExistence type="inferred from homology"/>
<comment type="caution">
    <text evidence="8">The sequence shown here is derived from an EMBL/GenBank/DDBJ whole genome shotgun (WGS) entry which is preliminary data.</text>
</comment>
<dbReference type="GO" id="GO:0003723">
    <property type="term" value="F:RNA binding"/>
    <property type="evidence" value="ECO:0007669"/>
    <property type="project" value="UniProtKB-UniRule"/>
</dbReference>
<dbReference type="PROSITE" id="PS51686">
    <property type="entry name" value="SAM_MT_RSMB_NOP"/>
    <property type="match status" value="1"/>
</dbReference>
<comment type="similarity">
    <text evidence="1 6">Belongs to the class I-like SAM-binding methyltransferase superfamily. RsmB/NOP family.</text>
</comment>